<name>A0A6J1JZ11_CUCMA</name>
<dbReference type="Proteomes" id="UP000504608">
    <property type="component" value="Unplaced"/>
</dbReference>
<dbReference type="GeneID" id="111490126"/>
<evidence type="ECO:0000256" key="2">
    <source>
        <dbReference type="PROSITE-ProRule" id="PRU00035"/>
    </source>
</evidence>
<feature type="compositionally biased region" description="Basic and acidic residues" evidence="4">
    <location>
        <begin position="373"/>
        <end position="382"/>
    </location>
</feature>
<evidence type="ECO:0000256" key="3">
    <source>
        <dbReference type="SAM" id="Coils"/>
    </source>
</evidence>
<feature type="compositionally biased region" description="Polar residues" evidence="4">
    <location>
        <begin position="429"/>
        <end position="439"/>
    </location>
</feature>
<dbReference type="KEGG" id="cmax:111490126"/>
<evidence type="ECO:0000313" key="6">
    <source>
        <dbReference type="Proteomes" id="UP000504608"/>
    </source>
</evidence>
<reference evidence="7" key="1">
    <citation type="submission" date="2025-08" db="UniProtKB">
        <authorList>
            <consortium name="RefSeq"/>
        </authorList>
    </citation>
    <scope>IDENTIFICATION</scope>
    <source>
        <tissue evidence="7">Young leaves</tissue>
    </source>
</reference>
<dbReference type="PANTHER" id="PTHR37888">
    <property type="entry name" value="DNA-BINDING BROMODOMAIN-CONTAINING PROTEIN"/>
    <property type="match status" value="1"/>
</dbReference>
<dbReference type="Pfam" id="PF00439">
    <property type="entry name" value="Bromodomain"/>
    <property type="match status" value="1"/>
</dbReference>
<dbReference type="InterPro" id="IPR001487">
    <property type="entry name" value="Bromodomain"/>
</dbReference>
<gene>
    <name evidence="7" type="primary">LOC111490126</name>
</gene>
<dbReference type="PROSITE" id="PS50014">
    <property type="entry name" value="BROMODOMAIN_2"/>
    <property type="match status" value="1"/>
</dbReference>
<keyword evidence="3" id="KW-0175">Coiled coil</keyword>
<dbReference type="InterPro" id="IPR036427">
    <property type="entry name" value="Bromodomain-like_sf"/>
</dbReference>
<feature type="coiled-coil region" evidence="3">
    <location>
        <begin position="78"/>
        <end position="105"/>
    </location>
</feature>
<feature type="region of interest" description="Disordered" evidence="4">
    <location>
        <begin position="351"/>
        <end position="451"/>
    </location>
</feature>
<dbReference type="AlphaFoldDB" id="A0A6J1JZ11"/>
<dbReference type="OrthoDB" id="1742084at2759"/>
<evidence type="ECO:0000256" key="4">
    <source>
        <dbReference type="SAM" id="MobiDB-lite"/>
    </source>
</evidence>
<organism evidence="6 7">
    <name type="scientific">Cucurbita maxima</name>
    <name type="common">Pumpkin</name>
    <name type="synonym">Winter squash</name>
    <dbReference type="NCBI Taxonomy" id="3661"/>
    <lineage>
        <taxon>Eukaryota</taxon>
        <taxon>Viridiplantae</taxon>
        <taxon>Streptophyta</taxon>
        <taxon>Embryophyta</taxon>
        <taxon>Tracheophyta</taxon>
        <taxon>Spermatophyta</taxon>
        <taxon>Magnoliopsida</taxon>
        <taxon>eudicotyledons</taxon>
        <taxon>Gunneridae</taxon>
        <taxon>Pentapetalae</taxon>
        <taxon>rosids</taxon>
        <taxon>fabids</taxon>
        <taxon>Cucurbitales</taxon>
        <taxon>Cucurbitaceae</taxon>
        <taxon>Cucurbiteae</taxon>
        <taxon>Cucurbita</taxon>
    </lineage>
</organism>
<proteinExistence type="predicted"/>
<protein>
    <submittedName>
        <fullName evidence="7">Uncharacterized protein LOC111490126 isoform X1</fullName>
    </submittedName>
</protein>
<feature type="compositionally biased region" description="Polar residues" evidence="4">
    <location>
        <begin position="202"/>
        <end position="226"/>
    </location>
</feature>
<keyword evidence="6" id="KW-1185">Reference proteome</keyword>
<dbReference type="RefSeq" id="XP_022994396.1">
    <property type="nucleotide sequence ID" value="XM_023138628.1"/>
</dbReference>
<feature type="compositionally biased region" description="Basic and acidic residues" evidence="4">
    <location>
        <begin position="351"/>
        <end position="364"/>
    </location>
</feature>
<accession>A0A6J1JZ11</accession>
<dbReference type="Gene3D" id="1.20.920.10">
    <property type="entry name" value="Bromodomain-like"/>
    <property type="match status" value="1"/>
</dbReference>
<feature type="domain" description="Bromo" evidence="5">
    <location>
        <begin position="261"/>
        <end position="331"/>
    </location>
</feature>
<dbReference type="SUPFAM" id="SSF47370">
    <property type="entry name" value="Bromodomain"/>
    <property type="match status" value="1"/>
</dbReference>
<feature type="region of interest" description="Disordered" evidence="4">
    <location>
        <begin position="181"/>
        <end position="243"/>
    </location>
</feature>
<sequence>MGAEAIQKRWDTWEELLLGGAILRHGTTDWNLVAAELRARIVRPCAYTPEVCKAKYEDLQKRFVGCKAWYEELRRQRIVELRRALEHSEDSIGSLESKLEALKSRSGDKSLVNSSDRSESWGVVHKPTNELSAGSFTQENRTCSSVECRSAPFLADETEIKPEASQLRCLEWGKVGTVKKRSRGKRKRKDCSSSRDVKEGSTGENNLSESANPSTVSHSKDNSCCNSFEPRESSDANEASRSSTMDGVDVDVLMAAFNAVAENKSALVFRRRLDSQKRGRYKKLIRQHLDIETIRSRVASHYITTQKELYRDLLLLANNALVFYLPNTREHRSAVLLRRLITSTFQKLFKNSHEKRTQTRDQMAKPHRLQPAKRKESRKEVNPGDAKTPSGNRRRRSNANSHSSVGLAKTETSASTVKREPRGTRKSVVGTSKSEQSAATGVRGRKRGRTK</sequence>
<evidence type="ECO:0000256" key="1">
    <source>
        <dbReference type="ARBA" id="ARBA00023117"/>
    </source>
</evidence>
<evidence type="ECO:0000259" key="5">
    <source>
        <dbReference type="PROSITE" id="PS50014"/>
    </source>
</evidence>
<evidence type="ECO:0000313" key="7">
    <source>
        <dbReference type="RefSeq" id="XP_022994396.1"/>
    </source>
</evidence>
<dbReference type="SMART" id="SM00297">
    <property type="entry name" value="BROMO"/>
    <property type="match status" value="1"/>
</dbReference>
<feature type="compositionally biased region" description="Basic and acidic residues" evidence="4">
    <location>
        <begin position="190"/>
        <end position="201"/>
    </location>
</feature>
<dbReference type="PANTHER" id="PTHR37888:SF4">
    <property type="entry name" value="OS07G0565300 PROTEIN"/>
    <property type="match status" value="1"/>
</dbReference>
<keyword evidence="1 2" id="KW-0103">Bromodomain</keyword>